<feature type="compositionally biased region" description="Basic and acidic residues" evidence="1">
    <location>
        <begin position="122"/>
        <end position="135"/>
    </location>
</feature>
<keyword evidence="3" id="KW-1185">Reference proteome</keyword>
<sequence>MFNISKRPFLPPDSNASQSDSCARGGAIPTPRFHLVRLARSSLIKTHAAGVRGQSLGEGGGRSIAASSGVLSTKGASEESGGASLHAGASEIGAGEELYELLAVFSLLGELEEEEEEEEGEGEGRGEGRRARGRR</sequence>
<gene>
    <name evidence="2" type="ORF">AAFF_G00392940</name>
</gene>
<feature type="compositionally biased region" description="Acidic residues" evidence="1">
    <location>
        <begin position="110"/>
        <end position="121"/>
    </location>
</feature>
<feature type="compositionally biased region" description="Polar residues" evidence="1">
    <location>
        <begin position="65"/>
        <end position="75"/>
    </location>
</feature>
<evidence type="ECO:0000313" key="3">
    <source>
        <dbReference type="Proteomes" id="UP001221898"/>
    </source>
</evidence>
<reference evidence="2" key="1">
    <citation type="journal article" date="2023" name="Science">
        <title>Genome structures resolve the early diversification of teleost fishes.</title>
        <authorList>
            <person name="Parey E."/>
            <person name="Louis A."/>
            <person name="Montfort J."/>
            <person name="Bouchez O."/>
            <person name="Roques C."/>
            <person name="Iampietro C."/>
            <person name="Lluch J."/>
            <person name="Castinel A."/>
            <person name="Donnadieu C."/>
            <person name="Desvignes T."/>
            <person name="Floi Bucao C."/>
            <person name="Jouanno E."/>
            <person name="Wen M."/>
            <person name="Mejri S."/>
            <person name="Dirks R."/>
            <person name="Jansen H."/>
            <person name="Henkel C."/>
            <person name="Chen W.J."/>
            <person name="Zahm M."/>
            <person name="Cabau C."/>
            <person name="Klopp C."/>
            <person name="Thompson A.W."/>
            <person name="Robinson-Rechavi M."/>
            <person name="Braasch I."/>
            <person name="Lecointre G."/>
            <person name="Bobe J."/>
            <person name="Postlethwait J.H."/>
            <person name="Berthelot C."/>
            <person name="Roest Crollius H."/>
            <person name="Guiguen Y."/>
        </authorList>
    </citation>
    <scope>NUCLEOTIDE SEQUENCE</scope>
    <source>
        <strain evidence="2">NC1722</strain>
    </source>
</reference>
<feature type="region of interest" description="Disordered" evidence="1">
    <location>
        <begin position="52"/>
        <end position="85"/>
    </location>
</feature>
<accession>A0AAD7R649</accession>
<feature type="region of interest" description="Disordered" evidence="1">
    <location>
        <begin position="1"/>
        <end position="26"/>
    </location>
</feature>
<dbReference type="EMBL" id="JAINUG010000746">
    <property type="protein sequence ID" value="KAJ8362141.1"/>
    <property type="molecule type" value="Genomic_DNA"/>
</dbReference>
<organism evidence="2 3">
    <name type="scientific">Aldrovandia affinis</name>
    <dbReference type="NCBI Taxonomy" id="143900"/>
    <lineage>
        <taxon>Eukaryota</taxon>
        <taxon>Metazoa</taxon>
        <taxon>Chordata</taxon>
        <taxon>Craniata</taxon>
        <taxon>Vertebrata</taxon>
        <taxon>Euteleostomi</taxon>
        <taxon>Actinopterygii</taxon>
        <taxon>Neopterygii</taxon>
        <taxon>Teleostei</taxon>
        <taxon>Notacanthiformes</taxon>
        <taxon>Halosauridae</taxon>
        <taxon>Aldrovandia</taxon>
    </lineage>
</organism>
<evidence type="ECO:0000256" key="1">
    <source>
        <dbReference type="SAM" id="MobiDB-lite"/>
    </source>
</evidence>
<protein>
    <submittedName>
        <fullName evidence="2">Uncharacterized protein</fullName>
    </submittedName>
</protein>
<dbReference type="AlphaFoldDB" id="A0AAD7R649"/>
<name>A0AAD7R649_9TELE</name>
<comment type="caution">
    <text evidence="2">The sequence shown here is derived from an EMBL/GenBank/DDBJ whole genome shotgun (WGS) entry which is preliminary data.</text>
</comment>
<dbReference type="Proteomes" id="UP001221898">
    <property type="component" value="Unassembled WGS sequence"/>
</dbReference>
<feature type="region of interest" description="Disordered" evidence="1">
    <location>
        <begin position="110"/>
        <end position="135"/>
    </location>
</feature>
<evidence type="ECO:0000313" key="2">
    <source>
        <dbReference type="EMBL" id="KAJ8362141.1"/>
    </source>
</evidence>
<proteinExistence type="predicted"/>